<gene>
    <name evidence="5" type="ORF">BCR44DRAFT_1442481</name>
</gene>
<keyword evidence="4" id="KW-0472">Membrane</keyword>
<name>A0A1Y2HBJ7_9FUNG</name>
<keyword evidence="6" id="KW-1185">Reference proteome</keyword>
<feature type="compositionally biased region" description="Acidic residues" evidence="3">
    <location>
        <begin position="51"/>
        <end position="65"/>
    </location>
</feature>
<feature type="transmembrane region" description="Helical" evidence="4">
    <location>
        <begin position="108"/>
        <end position="128"/>
    </location>
</feature>
<evidence type="ECO:0000256" key="1">
    <source>
        <dbReference type="ARBA" id="ARBA00005375"/>
    </source>
</evidence>
<feature type="region of interest" description="Disordered" evidence="3">
    <location>
        <begin position="156"/>
        <end position="224"/>
    </location>
</feature>
<dbReference type="CDD" id="cd07061">
    <property type="entry name" value="HP_HAP_like"/>
    <property type="match status" value="1"/>
</dbReference>
<keyword evidence="2" id="KW-0378">Hydrolase</keyword>
<dbReference type="InterPro" id="IPR033379">
    <property type="entry name" value="Acid_Pase_AS"/>
</dbReference>
<dbReference type="OrthoDB" id="5821688at2759"/>
<dbReference type="GO" id="GO:0016791">
    <property type="term" value="F:phosphatase activity"/>
    <property type="evidence" value="ECO:0007669"/>
    <property type="project" value="TreeGrafter"/>
</dbReference>
<evidence type="ECO:0000256" key="2">
    <source>
        <dbReference type="ARBA" id="ARBA00022801"/>
    </source>
</evidence>
<evidence type="ECO:0000256" key="3">
    <source>
        <dbReference type="SAM" id="MobiDB-lite"/>
    </source>
</evidence>
<comment type="similarity">
    <text evidence="1">Belongs to the histidine acid phosphatase family.</text>
</comment>
<evidence type="ECO:0000313" key="6">
    <source>
        <dbReference type="Proteomes" id="UP000193411"/>
    </source>
</evidence>
<accession>A0A1Y2HBJ7</accession>
<keyword evidence="4" id="KW-1133">Transmembrane helix</keyword>
<dbReference type="PANTHER" id="PTHR11567:SF110">
    <property type="entry name" value="2-PHOSPHOXYLOSE PHOSPHATASE 1"/>
    <property type="match status" value="1"/>
</dbReference>
<dbReference type="Gene3D" id="3.40.50.1240">
    <property type="entry name" value="Phosphoglycerate mutase-like"/>
    <property type="match status" value="1"/>
</dbReference>
<feature type="region of interest" description="Disordered" evidence="3">
    <location>
        <begin position="1"/>
        <end position="102"/>
    </location>
</feature>
<dbReference type="EMBL" id="MCFL01000061">
    <property type="protein sequence ID" value="ORZ31364.1"/>
    <property type="molecule type" value="Genomic_DNA"/>
</dbReference>
<dbReference type="PROSITE" id="PS00778">
    <property type="entry name" value="HIS_ACID_PHOSPHAT_2"/>
    <property type="match status" value="1"/>
</dbReference>
<comment type="caution">
    <text evidence="5">The sequence shown here is derived from an EMBL/GenBank/DDBJ whole genome shotgun (WGS) entry which is preliminary data.</text>
</comment>
<dbReference type="SUPFAM" id="SSF53254">
    <property type="entry name" value="Phosphoglycerate mutase-like"/>
    <property type="match status" value="1"/>
</dbReference>
<dbReference type="InterPro" id="IPR000560">
    <property type="entry name" value="His_Pase_clade-2"/>
</dbReference>
<protein>
    <submittedName>
        <fullName evidence="5">Histidine phosphatase superfamily</fullName>
    </submittedName>
</protein>
<reference evidence="5 6" key="1">
    <citation type="submission" date="2016-07" db="EMBL/GenBank/DDBJ databases">
        <title>Pervasive Adenine N6-methylation of Active Genes in Fungi.</title>
        <authorList>
            <consortium name="DOE Joint Genome Institute"/>
            <person name="Mondo S.J."/>
            <person name="Dannebaum R.O."/>
            <person name="Kuo R.C."/>
            <person name="Labutti K."/>
            <person name="Haridas S."/>
            <person name="Kuo A."/>
            <person name="Salamov A."/>
            <person name="Ahrendt S.R."/>
            <person name="Lipzen A."/>
            <person name="Sullivan W."/>
            <person name="Andreopoulos W.B."/>
            <person name="Clum A."/>
            <person name="Lindquist E."/>
            <person name="Daum C."/>
            <person name="Ramamoorthy G.K."/>
            <person name="Gryganskyi A."/>
            <person name="Culley D."/>
            <person name="Magnuson J.K."/>
            <person name="James T.Y."/>
            <person name="O'Malley M.A."/>
            <person name="Stajich J.E."/>
            <person name="Spatafora J.W."/>
            <person name="Visel A."/>
            <person name="Grigoriev I.V."/>
        </authorList>
    </citation>
    <scope>NUCLEOTIDE SEQUENCE [LARGE SCALE GENOMIC DNA]</scope>
    <source>
        <strain evidence="5 6">PL171</strain>
    </source>
</reference>
<evidence type="ECO:0000256" key="4">
    <source>
        <dbReference type="SAM" id="Phobius"/>
    </source>
</evidence>
<dbReference type="AlphaFoldDB" id="A0A1Y2HBJ7"/>
<dbReference type="Proteomes" id="UP000193411">
    <property type="component" value="Unassembled WGS sequence"/>
</dbReference>
<keyword evidence="4" id="KW-0812">Transmembrane</keyword>
<dbReference type="InterPro" id="IPR050645">
    <property type="entry name" value="Histidine_acid_phosphatase"/>
</dbReference>
<dbReference type="InterPro" id="IPR029033">
    <property type="entry name" value="His_PPase_superfam"/>
</dbReference>
<dbReference type="Pfam" id="PF00328">
    <property type="entry name" value="His_Phos_2"/>
    <property type="match status" value="1"/>
</dbReference>
<organism evidence="5 6">
    <name type="scientific">Catenaria anguillulae PL171</name>
    <dbReference type="NCBI Taxonomy" id="765915"/>
    <lineage>
        <taxon>Eukaryota</taxon>
        <taxon>Fungi</taxon>
        <taxon>Fungi incertae sedis</taxon>
        <taxon>Blastocladiomycota</taxon>
        <taxon>Blastocladiomycetes</taxon>
        <taxon>Blastocladiales</taxon>
        <taxon>Catenariaceae</taxon>
        <taxon>Catenaria</taxon>
    </lineage>
</organism>
<proteinExistence type="inferred from homology"/>
<feature type="compositionally biased region" description="Basic and acidic residues" evidence="3">
    <location>
        <begin position="1"/>
        <end position="10"/>
    </location>
</feature>
<feature type="compositionally biased region" description="Polar residues" evidence="3">
    <location>
        <begin position="32"/>
        <end position="50"/>
    </location>
</feature>
<evidence type="ECO:0000313" key="5">
    <source>
        <dbReference type="EMBL" id="ORZ31364.1"/>
    </source>
</evidence>
<sequence length="588" mass="63388">MPPRASRGDNAKSQPTNSPKRNRGSGPRSARATPSNQGIQLRRTSITANTSDEDADGSHDEDDDDAIRADDDGAPLVDGVGKQGGSGRKRRGKLAVARKPESLGGRKWSLALLAVAVLIVVAAASYWYSNSPASPTPTSTETAKQGAADIKLDQAQSSPTVLAVPAPEPAKPASIAVPVPPRESDPKPVPANSAVKEPASIGKKPSVEENRAGGGMRVHPEPVPQPRLALGSWDYCEAPVMLPKPGDDDPNESTHTLHHAFIFVRHGDRTPTTWPVASANFSATPGPNSHSVTPLWSNCDPVTVSSRTGTKRYPTPQWPGNCVLGQLTRLGAHQLNRLGRFYGQQYRSLVRTRNLRFKSTDFNRTIASAVHFAMGVYAPQRLPLPPAQLIDTQHPNEDPLSLSNPSLKNTIFDYFDPTDLLSGPHGLPKLLAFGNQPWTERNLGRLFDMVATARCHDISLCLPESLPVGHGPGPCVSPVVLDRLLVWAGKQFMRVSRDFARATGGRALRELVVESRANPGLSVFATHDTTIAVLLRALDVKVDVWPAYASQVVVEKWVGKEDGAIKYRVLYNGKDVCKAKGACGILYE</sequence>
<dbReference type="PANTHER" id="PTHR11567">
    <property type="entry name" value="ACID PHOSPHATASE-RELATED"/>
    <property type="match status" value="1"/>
</dbReference>